<proteinExistence type="predicted"/>
<keyword evidence="2" id="KW-1185">Reference proteome</keyword>
<dbReference type="OrthoDB" id="6709718at2"/>
<comment type="caution">
    <text evidence="1">The sequence shown here is derived from an EMBL/GenBank/DDBJ whole genome shotgun (WGS) entry which is preliminary data.</text>
</comment>
<dbReference type="AlphaFoldDB" id="A0A2T5PDZ6"/>
<dbReference type="EMBL" id="QASN01000003">
    <property type="protein sequence ID" value="PTU75966.1"/>
    <property type="molecule type" value="Genomic_DNA"/>
</dbReference>
<dbReference type="Proteomes" id="UP000244064">
    <property type="component" value="Unassembled WGS sequence"/>
</dbReference>
<organism evidence="1 2">
    <name type="scientific">Pseudomonas mangrovi</name>
    <dbReference type="NCBI Taxonomy" id="2161748"/>
    <lineage>
        <taxon>Bacteria</taxon>
        <taxon>Pseudomonadati</taxon>
        <taxon>Pseudomonadota</taxon>
        <taxon>Gammaproteobacteria</taxon>
        <taxon>Pseudomonadales</taxon>
        <taxon>Pseudomonadaceae</taxon>
        <taxon>Pseudomonas</taxon>
    </lineage>
</organism>
<accession>A0A2T5PDZ6</accession>
<name>A0A2T5PDZ6_9PSED</name>
<evidence type="ECO:0000313" key="2">
    <source>
        <dbReference type="Proteomes" id="UP000244064"/>
    </source>
</evidence>
<gene>
    <name evidence="1" type="ORF">DBO85_02480</name>
</gene>
<evidence type="ECO:0008006" key="3">
    <source>
        <dbReference type="Google" id="ProtNLM"/>
    </source>
</evidence>
<dbReference type="RefSeq" id="WP_108104975.1">
    <property type="nucleotide sequence ID" value="NZ_QASN01000003.1"/>
</dbReference>
<dbReference type="InterPro" id="IPR046174">
    <property type="entry name" value="DUF6176"/>
</dbReference>
<sequence length="110" mass="12765">MSRQQDVTCVRVRLKPDMLARVREWAAFVSTHRQEALQTLKAEGVEIESVFLESSVEGDSLIYYMRASSQREAERIATRSLAAIDAYHHRFKQDAWEKVEPLELLLDLRS</sequence>
<protein>
    <recommendedName>
        <fullName evidence="3">NIPSNAP domain-containing protein</fullName>
    </recommendedName>
</protein>
<reference evidence="1 2" key="1">
    <citation type="submission" date="2018-04" db="EMBL/GenBank/DDBJ databases">
        <title>Pseudomonas sp. nov., isolated from mangrove soil.</title>
        <authorList>
            <person name="Chen C."/>
        </authorList>
    </citation>
    <scope>NUCLEOTIDE SEQUENCE [LARGE SCALE GENOMIC DNA]</scope>
    <source>
        <strain evidence="1 2">TC-11</strain>
    </source>
</reference>
<dbReference type="Pfam" id="PF19673">
    <property type="entry name" value="DUF6176"/>
    <property type="match status" value="1"/>
</dbReference>
<evidence type="ECO:0000313" key="1">
    <source>
        <dbReference type="EMBL" id="PTU75966.1"/>
    </source>
</evidence>